<feature type="binding site" evidence="4">
    <location>
        <position position="54"/>
    </location>
    <ligand>
        <name>ATP</name>
        <dbReference type="ChEBI" id="CHEBI:30616"/>
    </ligand>
</feature>
<keyword evidence="3 4" id="KW-0067">ATP-binding</keyword>
<keyword evidence="2 4" id="KW-0547">Nucleotide-binding</keyword>
<accession>A0A1V0S868</accession>
<dbReference type="InterPro" id="IPR008271">
    <property type="entry name" value="Ser/Thr_kinase_AS"/>
</dbReference>
<dbReference type="GO" id="GO:0005524">
    <property type="term" value="F:ATP binding"/>
    <property type="evidence" value="ECO:0007669"/>
    <property type="project" value="UniProtKB-UniRule"/>
</dbReference>
<dbReference type="InterPro" id="IPR050235">
    <property type="entry name" value="CK1_Ser-Thr_kinase"/>
</dbReference>
<gene>
    <name evidence="6" type="primary">SWPV1-260</name>
</gene>
<organism evidence="6 7">
    <name type="scientific">Shearwaterpox virus</name>
    <dbReference type="NCBI Taxonomy" id="1974596"/>
    <lineage>
        <taxon>Viruses</taxon>
        <taxon>Varidnaviria</taxon>
        <taxon>Bamfordvirae</taxon>
        <taxon>Nucleocytoviricota</taxon>
        <taxon>Pokkesviricetes</taxon>
        <taxon>Chitovirales</taxon>
        <taxon>Poxviridae</taxon>
        <taxon>Chordopoxvirinae</taxon>
        <taxon>Avipoxvirus</taxon>
        <taxon>Avipoxvirus canarypox</taxon>
        <taxon>Canarypox virus</taxon>
    </lineage>
</organism>
<dbReference type="SUPFAM" id="SSF56112">
    <property type="entry name" value="Protein kinase-like (PK-like)"/>
    <property type="match status" value="1"/>
</dbReference>
<proteinExistence type="predicted"/>
<dbReference type="Proteomes" id="UP000315116">
    <property type="component" value="Segment"/>
</dbReference>
<dbReference type="PROSITE" id="PS50011">
    <property type="entry name" value="PROTEIN_KINASE_DOM"/>
    <property type="match status" value="1"/>
</dbReference>
<dbReference type="InterPro" id="IPR000719">
    <property type="entry name" value="Prot_kinase_dom"/>
</dbReference>
<evidence type="ECO:0000256" key="4">
    <source>
        <dbReference type="PROSITE-ProRule" id="PRU10141"/>
    </source>
</evidence>
<dbReference type="InterPro" id="IPR017441">
    <property type="entry name" value="Protein_kinase_ATP_BS"/>
</dbReference>
<dbReference type="PROSITE" id="PS00107">
    <property type="entry name" value="PROTEIN_KINASE_ATP"/>
    <property type="match status" value="1"/>
</dbReference>
<evidence type="ECO:0000256" key="1">
    <source>
        <dbReference type="ARBA" id="ARBA00012513"/>
    </source>
</evidence>
<dbReference type="InterPro" id="IPR011009">
    <property type="entry name" value="Kinase-like_dom_sf"/>
</dbReference>
<dbReference type="EC" id="2.7.11.1" evidence="1"/>
<dbReference type="PANTHER" id="PTHR11909">
    <property type="entry name" value="CASEIN KINASE-RELATED"/>
    <property type="match status" value="1"/>
</dbReference>
<dbReference type="SMART" id="SM00220">
    <property type="entry name" value="S_TKc"/>
    <property type="match status" value="1"/>
</dbReference>
<evidence type="ECO:0000256" key="3">
    <source>
        <dbReference type="ARBA" id="ARBA00022840"/>
    </source>
</evidence>
<reference evidence="6 7" key="1">
    <citation type="journal article" date="2017" name="BMC Genomics">
        <title>Genomic characterization of two novel pathogenic avipoxviruses isolated from pacific shearwaters (Ardenna spp.).</title>
        <authorList>
            <person name="Sarker S."/>
            <person name="Das S."/>
            <person name="Lavers J.L."/>
            <person name="Hutton I."/>
            <person name="Helbig K."/>
            <person name="Imbery J."/>
            <person name="Upton C."/>
            <person name="Raidal S.R."/>
        </authorList>
    </citation>
    <scope>NUCLEOTIDE SEQUENCE [LARGE SCALE GENOMIC DNA]</scope>
    <source>
        <strain evidence="6 7">SWPV-1</strain>
    </source>
</reference>
<dbReference type="PROSITE" id="PS00108">
    <property type="entry name" value="PROTEIN_KINASE_ST"/>
    <property type="match status" value="1"/>
</dbReference>
<dbReference type="EMBL" id="KX857216">
    <property type="protein sequence ID" value="ARF02820.1"/>
    <property type="molecule type" value="Genomic_DNA"/>
</dbReference>
<evidence type="ECO:0000259" key="5">
    <source>
        <dbReference type="PROSITE" id="PS50011"/>
    </source>
</evidence>
<dbReference type="Pfam" id="PF00069">
    <property type="entry name" value="Pkinase"/>
    <property type="match status" value="1"/>
</dbReference>
<evidence type="ECO:0000256" key="2">
    <source>
        <dbReference type="ARBA" id="ARBA00022741"/>
    </source>
</evidence>
<evidence type="ECO:0000313" key="6">
    <source>
        <dbReference type="EMBL" id="ARF02820.1"/>
    </source>
</evidence>
<sequence length="303" mass="35034">MANKVLPLLSGTVLVDMIKRKWILDKQIGCGGFGLVYDVHPENNNDNTVKYIAKLEHKDSGGLFCEINFYIRVVRSSSMEMWKKNHFINHLGIPRYYGSGISTHNGIEYRFLIIEKLGSDIDRLLIEKKRFNINGIKTLATNILTILEFIHENGYSHGDIKSGNVLLGLNDNNIYLVDYGLSAKFLQGNKEHKPYFKNPKNRHNGTLFFASIDAHNGVTVSRKGDLESLGYCMLKWLIGRLPWEGYEKDPNAVQNIKERFINNIIEKDVPEKDIDLIYKYIKKVSDLDYTEKPDYIYFKRMFL</sequence>
<feature type="domain" description="Protein kinase" evidence="5">
    <location>
        <begin position="22"/>
        <end position="303"/>
    </location>
</feature>
<evidence type="ECO:0000313" key="7">
    <source>
        <dbReference type="Proteomes" id="UP000315116"/>
    </source>
</evidence>
<dbReference type="Gene3D" id="1.10.510.10">
    <property type="entry name" value="Transferase(Phosphotransferase) domain 1"/>
    <property type="match status" value="1"/>
</dbReference>
<name>A0A1V0S868_CNPV</name>
<protein>
    <recommendedName>
        <fullName evidence="1">non-specific serine/threonine protein kinase</fullName>
        <ecNumber evidence="1">2.7.11.1</ecNumber>
    </recommendedName>
</protein>
<dbReference type="GO" id="GO:0004674">
    <property type="term" value="F:protein serine/threonine kinase activity"/>
    <property type="evidence" value="ECO:0007669"/>
    <property type="project" value="UniProtKB-EC"/>
</dbReference>